<comment type="caution">
    <text evidence="1">The sequence shown here is derived from an EMBL/GenBank/DDBJ whole genome shotgun (WGS) entry which is preliminary data.</text>
</comment>
<gene>
    <name evidence="1" type="ORF">EZS28_017572</name>
</gene>
<organism evidence="1 2">
    <name type="scientific">Streblomastix strix</name>
    <dbReference type="NCBI Taxonomy" id="222440"/>
    <lineage>
        <taxon>Eukaryota</taxon>
        <taxon>Metamonada</taxon>
        <taxon>Preaxostyla</taxon>
        <taxon>Oxymonadida</taxon>
        <taxon>Streblomastigidae</taxon>
        <taxon>Streblomastix</taxon>
    </lineage>
</organism>
<name>A0A5J4VWP8_9EUKA</name>
<accession>A0A5J4VWP8</accession>
<evidence type="ECO:0000313" key="1">
    <source>
        <dbReference type="EMBL" id="KAA6386900.1"/>
    </source>
</evidence>
<protein>
    <submittedName>
        <fullName evidence="1">Uncharacterized protein</fullName>
    </submittedName>
</protein>
<proteinExistence type="predicted"/>
<dbReference type="EMBL" id="SNRW01004599">
    <property type="protein sequence ID" value="KAA6386900.1"/>
    <property type="molecule type" value="Genomic_DNA"/>
</dbReference>
<sequence length="70" mass="8305">MTQAKKDIKRASRSKVDDIIIDHIKQFKDVWRTLNGQRKTFYKMKEEIVKIYENMLDDDADEKEAEAQTG</sequence>
<reference evidence="1 2" key="1">
    <citation type="submission" date="2019-03" db="EMBL/GenBank/DDBJ databases">
        <title>Single cell metagenomics reveals metabolic interactions within the superorganism composed of flagellate Streblomastix strix and complex community of Bacteroidetes bacteria on its surface.</title>
        <authorList>
            <person name="Treitli S.C."/>
            <person name="Kolisko M."/>
            <person name="Husnik F."/>
            <person name="Keeling P."/>
            <person name="Hampl V."/>
        </authorList>
    </citation>
    <scope>NUCLEOTIDE SEQUENCE [LARGE SCALE GENOMIC DNA]</scope>
    <source>
        <strain evidence="1">ST1C</strain>
    </source>
</reference>
<dbReference type="Proteomes" id="UP000324800">
    <property type="component" value="Unassembled WGS sequence"/>
</dbReference>
<dbReference type="OrthoDB" id="103748at2759"/>
<dbReference type="AlphaFoldDB" id="A0A5J4VWP8"/>
<evidence type="ECO:0000313" key="2">
    <source>
        <dbReference type="Proteomes" id="UP000324800"/>
    </source>
</evidence>